<evidence type="ECO:0000256" key="2">
    <source>
        <dbReference type="ARBA" id="ARBA00023315"/>
    </source>
</evidence>
<evidence type="ECO:0000313" key="4">
    <source>
        <dbReference type="EMBL" id="KAB0266304.1"/>
    </source>
</evidence>
<dbReference type="InterPro" id="IPR016181">
    <property type="entry name" value="Acyl_CoA_acyltransferase"/>
</dbReference>
<dbReference type="PANTHER" id="PTHR10545">
    <property type="entry name" value="DIAMINE N-ACETYLTRANSFERASE"/>
    <property type="match status" value="1"/>
</dbReference>
<dbReference type="RefSeq" id="WP_150945687.1">
    <property type="nucleotide sequence ID" value="NZ_VCMV01000022.1"/>
</dbReference>
<evidence type="ECO:0000256" key="1">
    <source>
        <dbReference type="ARBA" id="ARBA00022679"/>
    </source>
</evidence>
<dbReference type="Proteomes" id="UP000325684">
    <property type="component" value="Unassembled WGS sequence"/>
</dbReference>
<dbReference type="GO" id="GO:0008080">
    <property type="term" value="F:N-acetyltransferase activity"/>
    <property type="evidence" value="ECO:0007669"/>
    <property type="project" value="TreeGrafter"/>
</dbReference>
<keyword evidence="1 4" id="KW-0808">Transferase</keyword>
<evidence type="ECO:0000313" key="5">
    <source>
        <dbReference type="Proteomes" id="UP000325684"/>
    </source>
</evidence>
<dbReference type="InterPro" id="IPR051016">
    <property type="entry name" value="Diverse_Substrate_AcTransf"/>
</dbReference>
<evidence type="ECO:0000259" key="3">
    <source>
        <dbReference type="PROSITE" id="PS51186"/>
    </source>
</evidence>
<dbReference type="InterPro" id="IPR000182">
    <property type="entry name" value="GNAT_dom"/>
</dbReference>
<dbReference type="PANTHER" id="PTHR10545:SF42">
    <property type="entry name" value="ACETYLTRANSFERASE"/>
    <property type="match status" value="1"/>
</dbReference>
<dbReference type="PROSITE" id="PS51186">
    <property type="entry name" value="GNAT"/>
    <property type="match status" value="1"/>
</dbReference>
<feature type="domain" description="N-acetyltransferase" evidence="3">
    <location>
        <begin position="6"/>
        <end position="150"/>
    </location>
</feature>
<reference evidence="4 5" key="1">
    <citation type="journal article" date="2019" name="Microorganisms">
        <title>Genome Insights into the Novel Species Microvirga brassicacearum, a Rapeseed Endophyte with Biotechnological Potential.</title>
        <authorList>
            <person name="Jimenez-Gomez A."/>
            <person name="Saati-Santamaria Z."/>
            <person name="Igual J.M."/>
            <person name="Rivas R."/>
            <person name="Mateos P.F."/>
            <person name="Garcia-Fraile P."/>
        </authorList>
    </citation>
    <scope>NUCLEOTIDE SEQUENCE [LARGE SCALE GENOMIC DNA]</scope>
    <source>
        <strain evidence="4 5">CDVBN77</strain>
    </source>
</reference>
<dbReference type="AlphaFoldDB" id="A0A5N3P985"/>
<organism evidence="4 5">
    <name type="scientific">Microvirga brassicacearum</name>
    <dbReference type="NCBI Taxonomy" id="2580413"/>
    <lineage>
        <taxon>Bacteria</taxon>
        <taxon>Pseudomonadati</taxon>
        <taxon>Pseudomonadota</taxon>
        <taxon>Alphaproteobacteria</taxon>
        <taxon>Hyphomicrobiales</taxon>
        <taxon>Methylobacteriaceae</taxon>
        <taxon>Microvirga</taxon>
    </lineage>
</organism>
<dbReference type="CDD" id="cd04301">
    <property type="entry name" value="NAT_SF"/>
    <property type="match status" value="1"/>
</dbReference>
<dbReference type="EMBL" id="VCMV01000022">
    <property type="protein sequence ID" value="KAB0266304.1"/>
    <property type="molecule type" value="Genomic_DNA"/>
</dbReference>
<dbReference type="Pfam" id="PF00583">
    <property type="entry name" value="Acetyltransf_1"/>
    <property type="match status" value="1"/>
</dbReference>
<dbReference type="Gene3D" id="3.40.630.30">
    <property type="match status" value="1"/>
</dbReference>
<gene>
    <name evidence="4" type="ORF">FEZ63_14580</name>
</gene>
<sequence length="150" mass="16812">MAENEIVIRALEPSDRHAWSPLWQGYLAFYKSALPDEITDKTWARLLDPTEPVHGLVAVLDGEIVGIVHYLFHRSTWAMESYCYLEDLFASASARNRGVGRALIAAVAEQAKATGATRVYWHTHETNTTAQALYDKVAAQSGFVQYRQTV</sequence>
<keyword evidence="2" id="KW-0012">Acyltransferase</keyword>
<protein>
    <submittedName>
        <fullName evidence="4">GNAT family N-acetyltransferase</fullName>
    </submittedName>
</protein>
<dbReference type="OrthoDB" id="9805924at2"/>
<comment type="caution">
    <text evidence="4">The sequence shown here is derived from an EMBL/GenBank/DDBJ whole genome shotgun (WGS) entry which is preliminary data.</text>
</comment>
<keyword evidence="5" id="KW-1185">Reference proteome</keyword>
<proteinExistence type="predicted"/>
<name>A0A5N3P985_9HYPH</name>
<accession>A0A5N3P985</accession>
<dbReference type="SUPFAM" id="SSF55729">
    <property type="entry name" value="Acyl-CoA N-acyltransferases (Nat)"/>
    <property type="match status" value="1"/>
</dbReference>